<comment type="caution">
    <text evidence="6">Lacks conserved residue(s) required for the propagation of feature annotation.</text>
</comment>
<evidence type="ECO:0000256" key="4">
    <source>
        <dbReference type="ARBA" id="ARBA00022695"/>
    </source>
</evidence>
<accession>A0A848KPC7</accession>
<dbReference type="Proteomes" id="UP000550729">
    <property type="component" value="Unassembled WGS sequence"/>
</dbReference>
<sequence length="215" mass="24411">MTVPRPVPTTVCHFTHIDHLATIVEHGLLSDTDAQGGGHLTVEAGNPSIKEQRRRRPVVVEPYGIVADYAPFYFRSRSPMMYAIRHGNVPTFTGDCHDLIYLITTIEILHQHGLPMVFTDRNAALAHSKHSTAIDDLDDLVDWAVMYLDYWRNTEEDPDRKERRMAECLVHQRVPWDAIDGIAVYDDARRDTVESVLANLEVTAPPIHVTPKAYF</sequence>
<evidence type="ECO:0000313" key="8">
    <source>
        <dbReference type="EMBL" id="NMN99776.1"/>
    </source>
</evidence>
<dbReference type="PROSITE" id="PS52018">
    <property type="entry name" value="DART"/>
    <property type="match status" value="1"/>
</dbReference>
<keyword evidence="4 6" id="KW-0548">Nucleotidyltransferase</keyword>
<feature type="active site" description="Proton acceptor" evidence="6">
    <location>
        <position position="53"/>
    </location>
</feature>
<evidence type="ECO:0000256" key="3">
    <source>
        <dbReference type="ARBA" id="ARBA00022679"/>
    </source>
</evidence>
<dbReference type="Pfam" id="PF14487">
    <property type="entry name" value="DarT"/>
    <property type="match status" value="1"/>
</dbReference>
<proteinExistence type="inferred from homology"/>
<reference evidence="8 9" key="1">
    <citation type="submission" date="2020-04" db="EMBL/GenBank/DDBJ databases">
        <title>Gordonia sp. nov. TBRC 11910.</title>
        <authorList>
            <person name="Suriyachadkun C."/>
        </authorList>
    </citation>
    <scope>NUCLEOTIDE SEQUENCE [LARGE SCALE GENOMIC DNA]</scope>
    <source>
        <strain evidence="8 9">TBRC 11910</strain>
    </source>
</reference>
<dbReference type="GO" id="GO:0003677">
    <property type="term" value="F:DNA binding"/>
    <property type="evidence" value="ECO:0007669"/>
    <property type="project" value="UniProtKB-UniRule"/>
</dbReference>
<organism evidence="8 9">
    <name type="scientific">Gordonia asplenii</name>
    <dbReference type="NCBI Taxonomy" id="2725283"/>
    <lineage>
        <taxon>Bacteria</taxon>
        <taxon>Bacillati</taxon>
        <taxon>Actinomycetota</taxon>
        <taxon>Actinomycetes</taxon>
        <taxon>Mycobacteriales</taxon>
        <taxon>Gordoniaceae</taxon>
        <taxon>Gordonia</taxon>
    </lineage>
</organism>
<keyword evidence="1 6" id="KW-1277">Toxin-antitoxin system</keyword>
<dbReference type="InterPro" id="IPR029494">
    <property type="entry name" value="DarT"/>
</dbReference>
<evidence type="ECO:0000256" key="6">
    <source>
        <dbReference type="PROSITE-ProRule" id="PRU01362"/>
    </source>
</evidence>
<name>A0A848KPC7_9ACTN</name>
<keyword evidence="3 6" id="KW-0808">Transferase</keyword>
<feature type="active site" evidence="6">
    <location>
        <position position="167"/>
    </location>
</feature>
<keyword evidence="9" id="KW-1185">Reference proteome</keyword>
<protein>
    <submittedName>
        <fullName evidence="8">DUF4433 domain-containing protein</fullName>
    </submittedName>
</protein>
<dbReference type="GO" id="GO:0016779">
    <property type="term" value="F:nucleotidyltransferase activity"/>
    <property type="evidence" value="ECO:0007669"/>
    <property type="project" value="UniProtKB-UniRule"/>
</dbReference>
<comment type="caution">
    <text evidence="8">The sequence shown here is derived from an EMBL/GenBank/DDBJ whole genome shotgun (WGS) entry which is preliminary data.</text>
</comment>
<feature type="domain" description="DarT" evidence="7">
    <location>
        <begin position="9"/>
        <end position="215"/>
    </location>
</feature>
<evidence type="ECO:0000259" key="7">
    <source>
        <dbReference type="PROSITE" id="PS52018"/>
    </source>
</evidence>
<evidence type="ECO:0000256" key="2">
    <source>
        <dbReference type="ARBA" id="ARBA00022676"/>
    </source>
</evidence>
<gene>
    <name evidence="8" type="ORF">HH308_00920</name>
</gene>
<evidence type="ECO:0000256" key="1">
    <source>
        <dbReference type="ARBA" id="ARBA00022649"/>
    </source>
</evidence>
<evidence type="ECO:0000256" key="5">
    <source>
        <dbReference type="ARBA" id="ARBA00023125"/>
    </source>
</evidence>
<keyword evidence="5 6" id="KW-0238">DNA-binding</keyword>
<comment type="similarity">
    <text evidence="6">Belongs to the DarT ADP-ribosyltransferase family.</text>
</comment>
<keyword evidence="2 6" id="KW-0328">Glycosyltransferase</keyword>
<dbReference type="AlphaFoldDB" id="A0A848KPC7"/>
<feature type="binding site" evidence="6">
    <location>
        <begin position="13"/>
        <end position="15"/>
    </location>
    <ligand>
        <name>NAD(+)</name>
        <dbReference type="ChEBI" id="CHEBI:57540"/>
    </ligand>
</feature>
<comment type="catalytic activity">
    <reaction evidence="6">
        <text>a thymidine in DNA + NAD(+) = an N-(ADP-alpha-D-ribosyl)-thymidine in DNA + nicotinamide + H(+)</text>
        <dbReference type="Rhea" id="RHEA:71651"/>
        <dbReference type="Rhea" id="RHEA-COMP:13556"/>
        <dbReference type="Rhea" id="RHEA-COMP:18051"/>
        <dbReference type="ChEBI" id="CHEBI:15378"/>
        <dbReference type="ChEBI" id="CHEBI:17154"/>
        <dbReference type="ChEBI" id="CHEBI:57540"/>
        <dbReference type="ChEBI" id="CHEBI:137386"/>
        <dbReference type="ChEBI" id="CHEBI:191199"/>
    </reaction>
</comment>
<evidence type="ECO:0000313" key="9">
    <source>
        <dbReference type="Proteomes" id="UP000550729"/>
    </source>
</evidence>
<dbReference type="EMBL" id="JABBNB010000001">
    <property type="protein sequence ID" value="NMN99776.1"/>
    <property type="molecule type" value="Genomic_DNA"/>
</dbReference>
<feature type="binding site" evidence="6">
    <location>
        <position position="53"/>
    </location>
    <ligand>
        <name>NAD(+)</name>
        <dbReference type="ChEBI" id="CHEBI:57540"/>
    </ligand>
</feature>
<dbReference type="GO" id="GO:0016757">
    <property type="term" value="F:glycosyltransferase activity"/>
    <property type="evidence" value="ECO:0007669"/>
    <property type="project" value="UniProtKB-UniRule"/>
</dbReference>